<proteinExistence type="predicted"/>
<dbReference type="EMBL" id="CADCVA010000366">
    <property type="protein sequence ID" value="CAA9442197.1"/>
    <property type="molecule type" value="Genomic_DNA"/>
</dbReference>
<feature type="non-terminal residue" evidence="2">
    <location>
        <position position="307"/>
    </location>
</feature>
<evidence type="ECO:0000256" key="1">
    <source>
        <dbReference type="SAM" id="MobiDB-lite"/>
    </source>
</evidence>
<keyword evidence="2" id="KW-0223">Dioxygenase</keyword>
<reference evidence="2" key="1">
    <citation type="submission" date="2020-02" db="EMBL/GenBank/DDBJ databases">
        <authorList>
            <person name="Meier V. D."/>
        </authorList>
    </citation>
    <scope>NUCLEOTIDE SEQUENCE</scope>
    <source>
        <strain evidence="2">AVDCRST_MAG82</strain>
    </source>
</reference>
<keyword evidence="2" id="KW-0560">Oxidoreductase</keyword>
<dbReference type="EC" id="1.13.11.2" evidence="2"/>
<feature type="compositionally biased region" description="Basic and acidic residues" evidence="1">
    <location>
        <begin position="135"/>
        <end position="144"/>
    </location>
</feature>
<protein>
    <submittedName>
        <fullName evidence="2">Catechol 2,3-dioxygenase</fullName>
        <ecNumber evidence="2">1.13.11.2</ecNumber>
    </submittedName>
</protein>
<feature type="compositionally biased region" description="Basic residues" evidence="1">
    <location>
        <begin position="82"/>
        <end position="104"/>
    </location>
</feature>
<feature type="non-terminal residue" evidence="2">
    <location>
        <position position="1"/>
    </location>
</feature>
<feature type="compositionally biased region" description="Basic residues" evidence="1">
    <location>
        <begin position="156"/>
        <end position="168"/>
    </location>
</feature>
<dbReference type="AlphaFoldDB" id="A0A6J4QFY2"/>
<feature type="region of interest" description="Disordered" evidence="1">
    <location>
        <begin position="1"/>
        <end position="65"/>
    </location>
</feature>
<sequence>DLAPPHRPREPPRRERRGSRPPLVRPVRSHRARTRRPKGSPRLRRRTVLPGARRRGSRRHRARGLRAATLLLARRCSPAFRGPRHRLQGARGRARGRRPGRKSRACPTVQGAGVALDGARAAGEGPGRRASAQARARELSDRGDLPRRRILHACARHANHGLARRRGRVVPDKRRAPRDGPRGQGLQPSAPPRLRRRGHRADAGRPRPPRAARPLARLGARAPRHRREHRLLRAHRRGGVLCGAVLRHGAARGRARAAPLARRPILFQHVGALAPPFLLPLRCRGRRLRAREPGDARPATPRGGQRM</sequence>
<feature type="region of interest" description="Disordered" evidence="1">
    <location>
        <begin position="81"/>
        <end position="144"/>
    </location>
</feature>
<feature type="region of interest" description="Disordered" evidence="1">
    <location>
        <begin position="156"/>
        <end position="226"/>
    </location>
</feature>
<accession>A0A6J4QFY2</accession>
<dbReference type="GO" id="GO:0018577">
    <property type="term" value="F:catechol 2,3-dioxygenase activity"/>
    <property type="evidence" value="ECO:0007669"/>
    <property type="project" value="UniProtKB-EC"/>
</dbReference>
<name>A0A6J4QFY2_9ACTN</name>
<feature type="compositionally biased region" description="Low complexity" evidence="1">
    <location>
        <begin position="212"/>
        <end position="221"/>
    </location>
</feature>
<gene>
    <name evidence="2" type="ORF">AVDCRST_MAG82-3002</name>
</gene>
<feature type="compositionally biased region" description="Basic and acidic residues" evidence="1">
    <location>
        <begin position="169"/>
        <end position="181"/>
    </location>
</feature>
<organism evidence="2">
    <name type="scientific">uncultured Rubrobacteraceae bacterium</name>
    <dbReference type="NCBI Taxonomy" id="349277"/>
    <lineage>
        <taxon>Bacteria</taxon>
        <taxon>Bacillati</taxon>
        <taxon>Actinomycetota</taxon>
        <taxon>Rubrobacteria</taxon>
        <taxon>Rubrobacterales</taxon>
        <taxon>Rubrobacteraceae</taxon>
        <taxon>environmental samples</taxon>
    </lineage>
</organism>
<feature type="compositionally biased region" description="Basic residues" evidence="1">
    <location>
        <begin position="27"/>
        <end position="64"/>
    </location>
</feature>
<evidence type="ECO:0000313" key="2">
    <source>
        <dbReference type="EMBL" id="CAA9442197.1"/>
    </source>
</evidence>